<evidence type="ECO:0000313" key="5">
    <source>
        <dbReference type="Proteomes" id="UP001589788"/>
    </source>
</evidence>
<dbReference type="PANTHER" id="PTHR43397:SF1">
    <property type="entry name" value="ERGOTHIONEINE BIOSYNTHESIS PROTEIN 1"/>
    <property type="match status" value="1"/>
</dbReference>
<dbReference type="InterPro" id="IPR029063">
    <property type="entry name" value="SAM-dependent_MTases_sf"/>
</dbReference>
<sequence length="323" mass="35049">MRGRVSLEVLVGPADRRAALCRDVTEGLQARPKALPPVWFYDETGSRLFEAITELPEYHLTRAERQILDAEARRIAAASRAESLVELGSGTSEKTRLLLDALAEQGSLRQVVLLDISAEVLAEAARALAQRYGVAVHGVVGDFRQHLGKVRGEGRQLWCFLGSTIGNLLPDERARFLATVAGQLAAGDHFLLGTDLCRDPERLALAYDDPKGLTAAFNRNLLHVLNRELHADFDPEAFAHEARWRAAEGWVEMRLVAEEAQAVRVADVGLEVTFEAGEALRTEISTKFRAAQVAAELAAAGLVPCAAATDPAGDFQLTLAQPA</sequence>
<organism evidence="4 5">
    <name type="scientific">Aciditerrimonas ferrireducens</name>
    <dbReference type="NCBI Taxonomy" id="667306"/>
    <lineage>
        <taxon>Bacteria</taxon>
        <taxon>Bacillati</taxon>
        <taxon>Actinomycetota</taxon>
        <taxon>Acidimicrobiia</taxon>
        <taxon>Acidimicrobiales</taxon>
        <taxon>Acidimicrobiaceae</taxon>
        <taxon>Aciditerrimonas</taxon>
    </lineage>
</organism>
<dbReference type="SUPFAM" id="SSF53335">
    <property type="entry name" value="S-adenosyl-L-methionine-dependent methyltransferases"/>
    <property type="match status" value="1"/>
</dbReference>
<proteinExistence type="predicted"/>
<reference evidence="4 5" key="1">
    <citation type="submission" date="2024-09" db="EMBL/GenBank/DDBJ databases">
        <authorList>
            <person name="Sun Q."/>
            <person name="Mori K."/>
        </authorList>
    </citation>
    <scope>NUCLEOTIDE SEQUENCE [LARGE SCALE GENOMIC DNA]</scope>
    <source>
        <strain evidence="4 5">JCM 15389</strain>
    </source>
</reference>
<dbReference type="EMBL" id="JBHLYQ010000125">
    <property type="protein sequence ID" value="MFC0082628.1"/>
    <property type="molecule type" value="Genomic_DNA"/>
</dbReference>
<dbReference type="PIRSF" id="PIRSF018005">
    <property type="entry name" value="UCP018005"/>
    <property type="match status" value="1"/>
</dbReference>
<keyword evidence="2 4" id="KW-0808">Transferase</keyword>
<evidence type="ECO:0000256" key="1">
    <source>
        <dbReference type="ARBA" id="ARBA00022603"/>
    </source>
</evidence>
<dbReference type="InterPro" id="IPR017804">
    <property type="entry name" value="MeTrfase_EgtD-like"/>
</dbReference>
<feature type="domain" description="Histidine-specific methyltransferase SAM-dependent" evidence="3">
    <location>
        <begin position="22"/>
        <end position="321"/>
    </location>
</feature>
<dbReference type="PANTHER" id="PTHR43397">
    <property type="entry name" value="ERGOTHIONEINE BIOSYNTHESIS PROTEIN 1"/>
    <property type="match status" value="1"/>
</dbReference>
<name>A0ABV6C4N0_9ACTN</name>
<dbReference type="GO" id="GO:0052706">
    <property type="term" value="F:L-histidine N(alpha)-methyltransferase activity"/>
    <property type="evidence" value="ECO:0007669"/>
    <property type="project" value="UniProtKB-EC"/>
</dbReference>
<dbReference type="RefSeq" id="WP_377790242.1">
    <property type="nucleotide sequence ID" value="NZ_JBHLYQ010000125.1"/>
</dbReference>
<dbReference type="Proteomes" id="UP001589788">
    <property type="component" value="Unassembled WGS sequence"/>
</dbReference>
<evidence type="ECO:0000256" key="2">
    <source>
        <dbReference type="ARBA" id="ARBA00022679"/>
    </source>
</evidence>
<dbReference type="Gene3D" id="3.40.50.150">
    <property type="entry name" value="Vaccinia Virus protein VP39"/>
    <property type="match status" value="1"/>
</dbReference>
<keyword evidence="1 4" id="KW-0489">Methyltransferase</keyword>
<dbReference type="InterPro" id="IPR035094">
    <property type="entry name" value="EgtD"/>
</dbReference>
<dbReference type="NCBIfam" id="TIGR03438">
    <property type="entry name" value="egtD_ergothio"/>
    <property type="match status" value="1"/>
</dbReference>
<dbReference type="InterPro" id="IPR051128">
    <property type="entry name" value="EgtD_Methyltrsf_superfamily"/>
</dbReference>
<evidence type="ECO:0000259" key="3">
    <source>
        <dbReference type="Pfam" id="PF10017"/>
    </source>
</evidence>
<dbReference type="InterPro" id="IPR019257">
    <property type="entry name" value="MeTrfase_dom"/>
</dbReference>
<dbReference type="Pfam" id="PF10017">
    <property type="entry name" value="Methyltransf_33"/>
    <property type="match status" value="1"/>
</dbReference>
<dbReference type="GO" id="GO:0032259">
    <property type="term" value="P:methylation"/>
    <property type="evidence" value="ECO:0007669"/>
    <property type="project" value="UniProtKB-KW"/>
</dbReference>
<keyword evidence="5" id="KW-1185">Reference proteome</keyword>
<protein>
    <submittedName>
        <fullName evidence="4">L-histidine N(Alpha)-methyltransferase</fullName>
        <ecNumber evidence="4">2.1.1.44</ecNumber>
    </submittedName>
</protein>
<evidence type="ECO:0000313" key="4">
    <source>
        <dbReference type="EMBL" id="MFC0082628.1"/>
    </source>
</evidence>
<accession>A0ABV6C4N0</accession>
<dbReference type="EC" id="2.1.1.44" evidence="4"/>
<gene>
    <name evidence="4" type="primary">egtD</name>
    <name evidence="4" type="ORF">ACFFRE_10840</name>
</gene>
<comment type="caution">
    <text evidence="4">The sequence shown here is derived from an EMBL/GenBank/DDBJ whole genome shotgun (WGS) entry which is preliminary data.</text>
</comment>